<dbReference type="InterPro" id="IPR004358">
    <property type="entry name" value="Sig_transdc_His_kin-like_C"/>
</dbReference>
<evidence type="ECO:0000256" key="1">
    <source>
        <dbReference type="ARBA" id="ARBA00000085"/>
    </source>
</evidence>
<dbReference type="GO" id="GO:0000155">
    <property type="term" value="F:phosphorelay sensor kinase activity"/>
    <property type="evidence" value="ECO:0007669"/>
    <property type="project" value="InterPro"/>
</dbReference>
<dbReference type="SMART" id="SM00387">
    <property type="entry name" value="HATPase_c"/>
    <property type="match status" value="1"/>
</dbReference>
<feature type="transmembrane region" description="Helical" evidence="10">
    <location>
        <begin position="38"/>
        <end position="61"/>
    </location>
</feature>
<evidence type="ECO:0000256" key="7">
    <source>
        <dbReference type="ARBA" id="ARBA00022777"/>
    </source>
</evidence>
<evidence type="ECO:0000256" key="3">
    <source>
        <dbReference type="ARBA" id="ARBA00012438"/>
    </source>
</evidence>
<keyword evidence="10" id="KW-0472">Membrane</keyword>
<keyword evidence="10" id="KW-0812">Transmembrane</keyword>
<dbReference type="InterPro" id="IPR036097">
    <property type="entry name" value="HisK_dim/P_sf"/>
</dbReference>
<evidence type="ECO:0000256" key="5">
    <source>
        <dbReference type="ARBA" id="ARBA00022679"/>
    </source>
</evidence>
<keyword evidence="5" id="KW-0808">Transferase</keyword>
<feature type="domain" description="Histidine kinase" evidence="11">
    <location>
        <begin position="129"/>
        <end position="343"/>
    </location>
</feature>
<dbReference type="SMART" id="SM00388">
    <property type="entry name" value="HisKA"/>
    <property type="match status" value="1"/>
</dbReference>
<dbReference type="InterPro" id="IPR003594">
    <property type="entry name" value="HATPase_dom"/>
</dbReference>
<dbReference type="GO" id="GO:0005886">
    <property type="term" value="C:plasma membrane"/>
    <property type="evidence" value="ECO:0007669"/>
    <property type="project" value="TreeGrafter"/>
</dbReference>
<comment type="subcellular location">
    <subcellularLocation>
        <location evidence="2">Membrane</location>
    </subcellularLocation>
</comment>
<dbReference type="CDD" id="cd00075">
    <property type="entry name" value="HATPase"/>
    <property type="match status" value="1"/>
</dbReference>
<keyword evidence="9" id="KW-0902">Two-component regulatory system</keyword>
<dbReference type="Pfam" id="PF00512">
    <property type="entry name" value="HisKA"/>
    <property type="match status" value="1"/>
</dbReference>
<evidence type="ECO:0000256" key="4">
    <source>
        <dbReference type="ARBA" id="ARBA00022553"/>
    </source>
</evidence>
<dbReference type="EMBL" id="LIRB01000135">
    <property type="protein sequence ID" value="KWX75433.1"/>
    <property type="molecule type" value="Genomic_DNA"/>
</dbReference>
<evidence type="ECO:0000259" key="11">
    <source>
        <dbReference type="PROSITE" id="PS50109"/>
    </source>
</evidence>
<dbReference type="GO" id="GO:0016036">
    <property type="term" value="P:cellular response to phosphate starvation"/>
    <property type="evidence" value="ECO:0007669"/>
    <property type="project" value="TreeGrafter"/>
</dbReference>
<comment type="catalytic activity">
    <reaction evidence="1">
        <text>ATP + protein L-histidine = ADP + protein N-phospho-L-histidine.</text>
        <dbReference type="EC" id="2.7.13.3"/>
    </reaction>
</comment>
<dbReference type="Pfam" id="PF02518">
    <property type="entry name" value="HATPase_c"/>
    <property type="match status" value="1"/>
</dbReference>
<dbReference type="AlphaFoldDB" id="A0A132TWB2"/>
<comment type="caution">
    <text evidence="12">The sequence shown here is derived from an EMBL/GenBank/DDBJ whole genome shotgun (WGS) entry which is preliminary data.</text>
</comment>
<dbReference type="CDD" id="cd00082">
    <property type="entry name" value="HisKA"/>
    <property type="match status" value="1"/>
</dbReference>
<dbReference type="Gene3D" id="3.30.565.10">
    <property type="entry name" value="Histidine kinase-like ATPase, C-terminal domain"/>
    <property type="match status" value="1"/>
</dbReference>
<evidence type="ECO:0000256" key="9">
    <source>
        <dbReference type="ARBA" id="ARBA00023012"/>
    </source>
</evidence>
<dbReference type="GO" id="GO:0004721">
    <property type="term" value="F:phosphoprotein phosphatase activity"/>
    <property type="evidence" value="ECO:0007669"/>
    <property type="project" value="TreeGrafter"/>
</dbReference>
<dbReference type="InterPro" id="IPR003661">
    <property type="entry name" value="HisK_dim/P_dom"/>
</dbReference>
<proteinExistence type="predicted"/>
<keyword evidence="7 12" id="KW-0418">Kinase</keyword>
<evidence type="ECO:0000256" key="2">
    <source>
        <dbReference type="ARBA" id="ARBA00004370"/>
    </source>
</evidence>
<sequence length="345" mass="38622">MRIFTNQDIKKLFISLSCIFVLFMGLSQLLIWPSSGSLHLGLFLLSLLIAAGVLGSCFLYFRRQDRMMEEAISQLSHFMTGNTHARIECDSEGSLYKLFHAVNTLVTTLDAHAAKEQKTKEFLKDTISDISHQLKTPLAALNIYNGLLQDESEDPAAMREFAVKSEREIDRIETLVQSLLKITKWDAGSIVIEKLPENIADMMNDLWLHFETRVNLERKRMTLSGPLQAELVCDRGWIVEAVSNVVKNALDHTEAGGHIAIEWNELPSVTQITVKDNGSGIHTEDIHHIFKRFYRSRFSKDTQGVGLGLPLAKAIVEAHDGNITVESALGNGSTFVLSFLNLTKP</sequence>
<dbReference type="PANTHER" id="PTHR45453:SF1">
    <property type="entry name" value="PHOSPHATE REGULON SENSOR PROTEIN PHOR"/>
    <property type="match status" value="1"/>
</dbReference>
<reference evidence="12 13" key="1">
    <citation type="submission" date="2015-08" db="EMBL/GenBank/DDBJ databases">
        <title>Genomes of Paenibacillus riograndensis.</title>
        <authorList>
            <person name="Sant'Anna F.H."/>
            <person name="Souza R."/>
            <person name="Ambrosini A."/>
            <person name="Bach E."/>
            <person name="Fernandes G."/>
            <person name="Balsanelli E."/>
            <person name="Baura V.A."/>
            <person name="Pedrosa F.O."/>
            <person name="Souza E.M."/>
            <person name="Passaglia L."/>
        </authorList>
    </citation>
    <scope>NUCLEOTIDE SEQUENCE [LARGE SCALE GENOMIC DNA]</scope>
    <source>
        <strain evidence="12 13">CAS34</strain>
    </source>
</reference>
<evidence type="ECO:0000256" key="8">
    <source>
        <dbReference type="ARBA" id="ARBA00022840"/>
    </source>
</evidence>
<dbReference type="InterPro" id="IPR050351">
    <property type="entry name" value="BphY/WalK/GraS-like"/>
</dbReference>
<keyword evidence="8" id="KW-0067">ATP-binding</keyword>
<dbReference type="OrthoDB" id="9773956at2"/>
<organism evidence="12 13">
    <name type="scientific">Paenibacillus riograndensis</name>
    <dbReference type="NCBI Taxonomy" id="483937"/>
    <lineage>
        <taxon>Bacteria</taxon>
        <taxon>Bacillati</taxon>
        <taxon>Bacillota</taxon>
        <taxon>Bacilli</taxon>
        <taxon>Bacillales</taxon>
        <taxon>Paenibacillaceae</taxon>
        <taxon>Paenibacillus</taxon>
        <taxon>Paenibacillus sonchi group</taxon>
    </lineage>
</organism>
<dbReference type="SUPFAM" id="SSF47384">
    <property type="entry name" value="Homodimeric domain of signal transducing histidine kinase"/>
    <property type="match status" value="1"/>
</dbReference>
<dbReference type="PATRIC" id="fig|483937.3.peg.1169"/>
<name>A0A132TWB2_9BACL</name>
<evidence type="ECO:0000313" key="12">
    <source>
        <dbReference type="EMBL" id="KWX75433.1"/>
    </source>
</evidence>
<accession>A0A132TWB2</accession>
<dbReference type="InterPro" id="IPR036890">
    <property type="entry name" value="HATPase_C_sf"/>
</dbReference>
<keyword evidence="13" id="KW-1185">Reference proteome</keyword>
<gene>
    <name evidence="12" type="ORF">AMQ84_17530</name>
</gene>
<dbReference type="GO" id="GO:0005524">
    <property type="term" value="F:ATP binding"/>
    <property type="evidence" value="ECO:0007669"/>
    <property type="project" value="UniProtKB-KW"/>
</dbReference>
<evidence type="ECO:0000313" key="13">
    <source>
        <dbReference type="Proteomes" id="UP000070475"/>
    </source>
</evidence>
<keyword evidence="6" id="KW-0547">Nucleotide-binding</keyword>
<evidence type="ECO:0000256" key="6">
    <source>
        <dbReference type="ARBA" id="ARBA00022741"/>
    </source>
</evidence>
<keyword evidence="10" id="KW-1133">Transmembrane helix</keyword>
<dbReference type="InterPro" id="IPR005467">
    <property type="entry name" value="His_kinase_dom"/>
</dbReference>
<dbReference type="PROSITE" id="PS50109">
    <property type="entry name" value="HIS_KIN"/>
    <property type="match status" value="1"/>
</dbReference>
<dbReference type="Gene3D" id="1.10.287.130">
    <property type="match status" value="1"/>
</dbReference>
<dbReference type="PANTHER" id="PTHR45453">
    <property type="entry name" value="PHOSPHATE REGULON SENSOR PROTEIN PHOR"/>
    <property type="match status" value="1"/>
</dbReference>
<protein>
    <recommendedName>
        <fullName evidence="3">histidine kinase</fullName>
        <ecNumber evidence="3">2.7.13.3</ecNumber>
    </recommendedName>
</protein>
<keyword evidence="4" id="KW-0597">Phosphoprotein</keyword>
<feature type="transmembrane region" description="Helical" evidence="10">
    <location>
        <begin position="12"/>
        <end position="32"/>
    </location>
</feature>
<dbReference type="PRINTS" id="PR00344">
    <property type="entry name" value="BCTRLSENSOR"/>
</dbReference>
<evidence type="ECO:0000256" key="10">
    <source>
        <dbReference type="SAM" id="Phobius"/>
    </source>
</evidence>
<dbReference type="EC" id="2.7.13.3" evidence="3"/>
<dbReference type="SUPFAM" id="SSF55874">
    <property type="entry name" value="ATPase domain of HSP90 chaperone/DNA topoisomerase II/histidine kinase"/>
    <property type="match status" value="1"/>
</dbReference>
<dbReference type="Proteomes" id="UP000070475">
    <property type="component" value="Unassembled WGS sequence"/>
</dbReference>